<evidence type="ECO:0000313" key="3">
    <source>
        <dbReference type="Proteomes" id="UP001642409"/>
    </source>
</evidence>
<evidence type="ECO:0000313" key="1">
    <source>
        <dbReference type="EMBL" id="CAI9956602.1"/>
    </source>
</evidence>
<organism evidence="1">
    <name type="scientific">Hexamita inflata</name>
    <dbReference type="NCBI Taxonomy" id="28002"/>
    <lineage>
        <taxon>Eukaryota</taxon>
        <taxon>Metamonada</taxon>
        <taxon>Diplomonadida</taxon>
        <taxon>Hexamitidae</taxon>
        <taxon>Hexamitinae</taxon>
        <taxon>Hexamita</taxon>
    </lineage>
</organism>
<proteinExistence type="predicted"/>
<gene>
    <name evidence="1" type="ORF">HINF_LOCUS44247</name>
    <name evidence="2" type="ORF">HINF_LOCUS44348</name>
</gene>
<name>A0AA86QHZ7_9EUKA</name>
<reference evidence="2 3" key="2">
    <citation type="submission" date="2024-07" db="EMBL/GenBank/DDBJ databases">
        <authorList>
            <person name="Akdeniz Z."/>
        </authorList>
    </citation>
    <scope>NUCLEOTIDE SEQUENCE [LARGE SCALE GENOMIC DNA]</scope>
</reference>
<dbReference type="Proteomes" id="UP001642409">
    <property type="component" value="Unassembled WGS sequence"/>
</dbReference>
<dbReference type="EMBL" id="CATOUU010000878">
    <property type="protein sequence ID" value="CAI9956602.1"/>
    <property type="molecule type" value="Genomic_DNA"/>
</dbReference>
<dbReference type="EMBL" id="CAXDID020000188">
    <property type="protein sequence ID" value="CAL6051395.1"/>
    <property type="molecule type" value="Genomic_DNA"/>
</dbReference>
<reference evidence="1" key="1">
    <citation type="submission" date="2023-06" db="EMBL/GenBank/DDBJ databases">
        <authorList>
            <person name="Kurt Z."/>
        </authorList>
    </citation>
    <scope>NUCLEOTIDE SEQUENCE</scope>
</reference>
<evidence type="ECO:0000313" key="2">
    <source>
        <dbReference type="EMBL" id="CAL6051395.1"/>
    </source>
</evidence>
<sequence>MCIVVIFTKQQQNVFFIKIDGTRPVTFYRPIEKLYRPVGGLPVGNFTTARQPYYETAKLQFYQKLHIFVILTINYCQYNLTSLRSQLCSLIQMQAFYQVQQNRLAQLNESFYQTSTF</sequence>
<accession>A0AA86QHZ7</accession>
<keyword evidence="3" id="KW-1185">Reference proteome</keyword>
<comment type="caution">
    <text evidence="1">The sequence shown here is derived from an EMBL/GenBank/DDBJ whole genome shotgun (WGS) entry which is preliminary data.</text>
</comment>
<protein>
    <submittedName>
        <fullName evidence="2">Hypothetical_protein</fullName>
    </submittedName>
</protein>
<dbReference type="AlphaFoldDB" id="A0AA86QHZ7"/>